<dbReference type="GO" id="GO:0015662">
    <property type="term" value="F:P-type ion transporter activity"/>
    <property type="evidence" value="ECO:0007669"/>
    <property type="project" value="UniProtKB-ARBA"/>
</dbReference>
<dbReference type="Gene3D" id="3.40.50.1000">
    <property type="entry name" value="HAD superfamily/HAD-like"/>
    <property type="match status" value="1"/>
</dbReference>
<keyword evidence="3" id="KW-0547">Nucleotide-binding</keyword>
<dbReference type="InterPro" id="IPR059000">
    <property type="entry name" value="ATPase_P-type_domA"/>
</dbReference>
<dbReference type="SUPFAM" id="SSF81660">
    <property type="entry name" value="Metal cation-transporting ATPase, ATP-binding domain N"/>
    <property type="match status" value="1"/>
</dbReference>
<keyword evidence="7 8" id="KW-0472">Membrane</keyword>
<dbReference type="SUPFAM" id="SSF81665">
    <property type="entry name" value="Calcium ATPase, transmembrane domain M"/>
    <property type="match status" value="1"/>
</dbReference>
<dbReference type="GO" id="GO:0016887">
    <property type="term" value="F:ATP hydrolysis activity"/>
    <property type="evidence" value="ECO:0007669"/>
    <property type="project" value="InterPro"/>
</dbReference>
<dbReference type="InterPro" id="IPR006068">
    <property type="entry name" value="ATPase_P-typ_cation-transptr_C"/>
</dbReference>
<evidence type="ECO:0000256" key="1">
    <source>
        <dbReference type="ARBA" id="ARBA00004141"/>
    </source>
</evidence>
<dbReference type="PRINTS" id="PR00119">
    <property type="entry name" value="CATATPASE"/>
</dbReference>
<keyword evidence="4" id="KW-0067">ATP-binding</keyword>
<keyword evidence="2 8" id="KW-0812">Transmembrane</keyword>
<evidence type="ECO:0000256" key="5">
    <source>
        <dbReference type="ARBA" id="ARBA00022967"/>
    </source>
</evidence>
<evidence type="ECO:0000313" key="10">
    <source>
        <dbReference type="EMBL" id="MBR0683032.1"/>
    </source>
</evidence>
<comment type="caution">
    <text evidence="10">The sequence shown here is derived from an EMBL/GenBank/DDBJ whole genome shotgun (WGS) entry which is preliminary data.</text>
</comment>
<keyword evidence="6 8" id="KW-1133">Transmembrane helix</keyword>
<feature type="transmembrane region" description="Helical" evidence="8">
    <location>
        <begin position="946"/>
        <end position="965"/>
    </location>
</feature>
<dbReference type="Pfam" id="PF13246">
    <property type="entry name" value="Cation_ATPase"/>
    <property type="match status" value="1"/>
</dbReference>
<dbReference type="InterPro" id="IPR023299">
    <property type="entry name" value="ATPase_P-typ_cyto_dom_N"/>
</dbReference>
<comment type="subcellular location">
    <subcellularLocation>
        <location evidence="1">Membrane</location>
        <topology evidence="1">Multi-pass membrane protein</topology>
    </subcellularLocation>
</comment>
<dbReference type="SFLD" id="SFLDS00003">
    <property type="entry name" value="Haloacid_Dehalogenase"/>
    <property type="match status" value="1"/>
</dbReference>
<dbReference type="NCBIfam" id="TIGR01494">
    <property type="entry name" value="ATPase_P-type"/>
    <property type="match status" value="2"/>
</dbReference>
<evidence type="ECO:0000259" key="9">
    <source>
        <dbReference type="SMART" id="SM00831"/>
    </source>
</evidence>
<dbReference type="Gene3D" id="3.40.1110.10">
    <property type="entry name" value="Calcium-transporting ATPase, cytoplasmic domain N"/>
    <property type="match status" value="1"/>
</dbReference>
<feature type="domain" description="Cation-transporting P-type ATPase N-terminal" evidence="9">
    <location>
        <begin position="115"/>
        <end position="189"/>
    </location>
</feature>
<reference evidence="10" key="1">
    <citation type="submission" date="2020-01" db="EMBL/GenBank/DDBJ databases">
        <authorList>
            <person name="Rat A."/>
        </authorList>
    </citation>
    <scope>NUCLEOTIDE SEQUENCE</scope>
    <source>
        <strain evidence="10">LMG 31228</strain>
    </source>
</reference>
<dbReference type="InterPro" id="IPR036412">
    <property type="entry name" value="HAD-like_sf"/>
</dbReference>
<proteinExistence type="predicted"/>
<dbReference type="SFLD" id="SFLDG00002">
    <property type="entry name" value="C1.7:_P-type_atpase_like"/>
    <property type="match status" value="1"/>
</dbReference>
<dbReference type="Pfam" id="PF00122">
    <property type="entry name" value="E1-E2_ATPase"/>
    <property type="match status" value="1"/>
</dbReference>
<dbReference type="Pfam" id="PF00690">
    <property type="entry name" value="Cation_ATPase_N"/>
    <property type="match status" value="1"/>
</dbReference>
<dbReference type="PROSITE" id="PS00154">
    <property type="entry name" value="ATPASE_E1_E2"/>
    <property type="match status" value="1"/>
</dbReference>
<dbReference type="SFLD" id="SFLDF00027">
    <property type="entry name" value="p-type_atpase"/>
    <property type="match status" value="1"/>
</dbReference>
<evidence type="ECO:0000256" key="4">
    <source>
        <dbReference type="ARBA" id="ARBA00022840"/>
    </source>
</evidence>
<dbReference type="InterPro" id="IPR018303">
    <property type="entry name" value="ATPase_P-typ_P_site"/>
</dbReference>
<dbReference type="Gene3D" id="1.20.1110.10">
    <property type="entry name" value="Calcium-transporting ATPase, transmembrane domain"/>
    <property type="match status" value="1"/>
</dbReference>
<reference evidence="10" key="2">
    <citation type="journal article" date="2021" name="Syst. Appl. Microbiol.">
        <title>Roseomonas hellenica sp. nov., isolated from roots of wild-growing Alkanna tinctoria.</title>
        <authorList>
            <person name="Rat A."/>
            <person name="Naranjo H.D."/>
            <person name="Lebbe L."/>
            <person name="Cnockaert M."/>
            <person name="Krigas N."/>
            <person name="Grigoriadou K."/>
            <person name="Maloupa E."/>
            <person name="Willems A."/>
        </authorList>
    </citation>
    <scope>NUCLEOTIDE SEQUENCE</scope>
    <source>
        <strain evidence="10">LMG 31228</strain>
    </source>
</reference>
<dbReference type="InterPro" id="IPR044492">
    <property type="entry name" value="P_typ_ATPase_HD_dom"/>
</dbReference>
<dbReference type="PANTHER" id="PTHR42861">
    <property type="entry name" value="CALCIUM-TRANSPORTING ATPASE"/>
    <property type="match status" value="1"/>
</dbReference>
<name>A0A9X9XH46_9PROT</name>
<keyword evidence="11" id="KW-1185">Reference proteome</keyword>
<dbReference type="EMBL" id="JAAEDL010000026">
    <property type="protein sequence ID" value="MBR0683032.1"/>
    <property type="molecule type" value="Genomic_DNA"/>
</dbReference>
<dbReference type="Proteomes" id="UP001138709">
    <property type="component" value="Unassembled WGS sequence"/>
</dbReference>
<dbReference type="InterPro" id="IPR001757">
    <property type="entry name" value="P_typ_ATPase"/>
</dbReference>
<dbReference type="AlphaFoldDB" id="A0A9X9XH46"/>
<dbReference type="PRINTS" id="PR00120">
    <property type="entry name" value="HATPASE"/>
</dbReference>
<dbReference type="SUPFAM" id="SSF56784">
    <property type="entry name" value="HAD-like"/>
    <property type="match status" value="1"/>
</dbReference>
<dbReference type="Pfam" id="PF00689">
    <property type="entry name" value="Cation_ATPase_C"/>
    <property type="match status" value="1"/>
</dbReference>
<evidence type="ECO:0000256" key="6">
    <source>
        <dbReference type="ARBA" id="ARBA00022989"/>
    </source>
</evidence>
<gene>
    <name evidence="10" type="ORF">GXW74_21245</name>
</gene>
<dbReference type="SUPFAM" id="SSF81653">
    <property type="entry name" value="Calcium ATPase, transduction domain A"/>
    <property type="match status" value="1"/>
</dbReference>
<evidence type="ECO:0000256" key="3">
    <source>
        <dbReference type="ARBA" id="ARBA00022741"/>
    </source>
</evidence>
<dbReference type="InterPro" id="IPR008250">
    <property type="entry name" value="ATPase_P-typ_transduc_dom_A_sf"/>
</dbReference>
<evidence type="ECO:0000313" key="11">
    <source>
        <dbReference type="Proteomes" id="UP001138709"/>
    </source>
</evidence>
<protein>
    <submittedName>
        <fullName evidence="10">Cation-transporting P-type ATPase</fullName>
    </submittedName>
</protein>
<dbReference type="InterPro" id="IPR023298">
    <property type="entry name" value="ATPase_P-typ_TM_dom_sf"/>
</dbReference>
<dbReference type="InterPro" id="IPR023214">
    <property type="entry name" value="HAD_sf"/>
</dbReference>
<keyword evidence="5" id="KW-1278">Translocase</keyword>
<dbReference type="GO" id="GO:0016020">
    <property type="term" value="C:membrane"/>
    <property type="evidence" value="ECO:0007669"/>
    <property type="project" value="UniProtKB-SubCell"/>
</dbReference>
<dbReference type="Gene3D" id="2.70.150.10">
    <property type="entry name" value="Calcium-transporting ATPase, cytoplasmic transduction domain A"/>
    <property type="match status" value="1"/>
</dbReference>
<evidence type="ECO:0000256" key="7">
    <source>
        <dbReference type="ARBA" id="ARBA00023136"/>
    </source>
</evidence>
<accession>A0A9X9XH46</accession>
<evidence type="ECO:0000256" key="2">
    <source>
        <dbReference type="ARBA" id="ARBA00022692"/>
    </source>
</evidence>
<dbReference type="SMART" id="SM00831">
    <property type="entry name" value="Cation_ATPase_N"/>
    <property type="match status" value="1"/>
</dbReference>
<dbReference type="InterPro" id="IPR004014">
    <property type="entry name" value="ATPase_P-typ_cation-transptr_N"/>
</dbReference>
<organism evidence="10 11">
    <name type="scientific">Neoroseomonas eburnea</name>
    <dbReference type="NCBI Taxonomy" id="1346889"/>
    <lineage>
        <taxon>Bacteria</taxon>
        <taxon>Pseudomonadati</taxon>
        <taxon>Pseudomonadota</taxon>
        <taxon>Alphaproteobacteria</taxon>
        <taxon>Acetobacterales</taxon>
        <taxon>Acetobacteraceae</taxon>
        <taxon>Neoroseomonas</taxon>
    </lineage>
</organism>
<evidence type="ECO:0000256" key="8">
    <source>
        <dbReference type="SAM" id="Phobius"/>
    </source>
</evidence>
<sequence>MDAGPPAPVPARRRRAKRPRTEVVHALPGRYRLADRRLRGDADAAEAARLALLGVPGVTQASASAVTGTALVRCIPSVTAKRLCAVLGAALGDPPRPRALSSAAVQADPASEAHAWHAMPAAAVAAALGCAPKRGLPPAEAAARLAAGGPNLLARAEARSAAAIFAEQLTSVPVALLGASALVSVATGGLADALAIGAVVLLNAGIATTTERSAERTIQGLSDVSPAPVPVIRGGRRMMLEVAGIVPGDLILLEPGTLVPADARLITATDLTLNESALTGESLPIVKDADAGVAVVAPLAERRSMVFRGTAVTGGSGLAIVTATGSATEIGRIQALLGDLRPPQTPIERQLGEVGRELIIVNGAICAAVAGIGLLRGQPWQAILRSAISLAVAAVPEGLPAVATTTLALGIQDMREKQILVRRLDAVETLGAVEVVCLDKTGTLTANRMAAAALHLDGALLAPEALVGARRAVAVALLEAATLCSDVEETGDVLAGSPTETALVRAGLELGLDPAALRSRWPRKQTVPRAEGRKRMATLHRGRNGTLLAVKGDPAEVLARCTKRLTAAGEVPLDHAARSAIIAANDRMAAQALRVLGVARRDGGGDPHDERDLTWLGLAGLADPLRPGAAEAIRALHVAGIRTMMITGDQSATAYAIAKELGMPRDGEVRVLEAGALRDLPPEALAALAPQADVFARVSPANKLQIVRALQASGQIVAMTGDGINDGPALRAAEIGIAMGGGGTDVAREVADIVLATDELGGLLEAVALGRATYANIRKVLRYLVGTNASETMLMLGAAIAGLPEPLNPMQLLWLNLISDPLPALALGLEAPEPDVLEQLPHDPRAPILSPDDFRRLLREGAVMGTAALVSAIGAPPGVAFHGLTLAQLAHAFLCRSETHGLLGADRPPTNPKLLGAIGLCVALQAAAQGVGPLRRLLGLGPLGPAGWLGVAATALAPLAVNGMISAMPRRPRQGGAHA</sequence>
<dbReference type="GO" id="GO:0005524">
    <property type="term" value="F:ATP binding"/>
    <property type="evidence" value="ECO:0007669"/>
    <property type="project" value="UniProtKB-KW"/>
</dbReference>